<dbReference type="RefSeq" id="WP_233373766.1">
    <property type="nucleotide sequence ID" value="NZ_JAJTWU010000008.1"/>
</dbReference>
<keyword evidence="1" id="KW-0732">Signal</keyword>
<evidence type="ECO:0000313" key="2">
    <source>
        <dbReference type="EMBL" id="MCE4556682.1"/>
    </source>
</evidence>
<keyword evidence="3" id="KW-1185">Reference proteome</keyword>
<gene>
    <name evidence="2" type="ORF">LXT13_19975</name>
</gene>
<organism evidence="2 3">
    <name type="scientific">Pelomonas cellulosilytica</name>
    <dbReference type="NCBI Taxonomy" id="2906762"/>
    <lineage>
        <taxon>Bacteria</taxon>
        <taxon>Pseudomonadati</taxon>
        <taxon>Pseudomonadota</taxon>
        <taxon>Betaproteobacteria</taxon>
        <taxon>Burkholderiales</taxon>
        <taxon>Sphaerotilaceae</taxon>
        <taxon>Roseateles</taxon>
    </lineage>
</organism>
<comment type="caution">
    <text evidence="2">The sequence shown here is derived from an EMBL/GenBank/DDBJ whole genome shotgun (WGS) entry which is preliminary data.</text>
</comment>
<reference evidence="2 3" key="1">
    <citation type="submission" date="2021-12" db="EMBL/GenBank/DDBJ databases">
        <title>Genome seq of P8.</title>
        <authorList>
            <person name="Seo T."/>
        </authorList>
    </citation>
    <scope>NUCLEOTIDE SEQUENCE [LARGE SCALE GENOMIC DNA]</scope>
    <source>
        <strain evidence="2 3">P8</strain>
    </source>
</reference>
<evidence type="ECO:0000256" key="1">
    <source>
        <dbReference type="SAM" id="SignalP"/>
    </source>
</evidence>
<protein>
    <submittedName>
        <fullName evidence="2">PEP-CTERM sorting domain-containing protein</fullName>
    </submittedName>
</protein>
<feature type="chain" id="PRO_5045839520" evidence="1">
    <location>
        <begin position="28"/>
        <end position="343"/>
    </location>
</feature>
<dbReference type="EMBL" id="JAJTWU010000008">
    <property type="protein sequence ID" value="MCE4556682.1"/>
    <property type="molecule type" value="Genomic_DNA"/>
</dbReference>
<accession>A0ABS8XVJ9</accession>
<sequence>MAVLHRHPSCLAVAAALAASLAAPAHAGSLDTYAGGVGGIARGSVDSGCYTSGTPDALKPFFSGGSFPAGGIAACGLTGGLDQDSGSSGRVASTYAVGPVKLGIPEGHAAVYSGQADAFARYGWVGVSAAGQFAGGVANGGPGTYDSMVAAAKFTDTLTATSASVAQGSKGYVRYAFELSGSASAPGALAPYFTGSTVLDLLYMNSYQPVKYGWSAQLTRGSTGFFSYRLVPDGWTTTPGMLSGSSTFYSEDLPIVWGQSWDLTVGLVASAYGDVTSNFMSGARLVGVQLFDSQHQAVGDSRLLSASGTDYLAPVPEAASGWMMLAGLGGLLAASRRRSSCAA</sequence>
<dbReference type="Proteomes" id="UP001200741">
    <property type="component" value="Unassembled WGS sequence"/>
</dbReference>
<name>A0ABS8XVJ9_9BURK</name>
<proteinExistence type="predicted"/>
<evidence type="ECO:0000313" key="3">
    <source>
        <dbReference type="Proteomes" id="UP001200741"/>
    </source>
</evidence>
<feature type="signal peptide" evidence="1">
    <location>
        <begin position="1"/>
        <end position="27"/>
    </location>
</feature>